<evidence type="ECO:0000313" key="2">
    <source>
        <dbReference type="EMBL" id="SEJ69368.1"/>
    </source>
</evidence>
<organism evidence="2 3">
    <name type="scientific">Propionispira arboris</name>
    <dbReference type="NCBI Taxonomy" id="84035"/>
    <lineage>
        <taxon>Bacteria</taxon>
        <taxon>Bacillati</taxon>
        <taxon>Bacillota</taxon>
        <taxon>Negativicutes</taxon>
        <taxon>Selenomonadales</taxon>
        <taxon>Selenomonadaceae</taxon>
        <taxon>Propionispira</taxon>
    </lineage>
</organism>
<name>A0A1H7AVQ2_9FIRM</name>
<dbReference type="Pfam" id="PF00908">
    <property type="entry name" value="dTDP_sugar_isom"/>
    <property type="match status" value="1"/>
</dbReference>
<proteinExistence type="predicted"/>
<dbReference type="GO" id="GO:0000271">
    <property type="term" value="P:polysaccharide biosynthetic process"/>
    <property type="evidence" value="ECO:0007669"/>
    <property type="project" value="TreeGrafter"/>
</dbReference>
<evidence type="ECO:0000256" key="1">
    <source>
        <dbReference type="PIRSR" id="PIRSR600888-3"/>
    </source>
</evidence>
<dbReference type="GO" id="GO:0008830">
    <property type="term" value="F:dTDP-4-dehydrorhamnose 3,5-epimerase activity"/>
    <property type="evidence" value="ECO:0007669"/>
    <property type="project" value="InterPro"/>
</dbReference>
<dbReference type="InterPro" id="IPR011051">
    <property type="entry name" value="RmlC_Cupin_sf"/>
</dbReference>
<reference evidence="2 3" key="1">
    <citation type="submission" date="2016-10" db="EMBL/GenBank/DDBJ databases">
        <authorList>
            <person name="de Groot N.N."/>
        </authorList>
    </citation>
    <scope>NUCLEOTIDE SEQUENCE [LARGE SCALE GENOMIC DNA]</scope>
    <source>
        <strain evidence="2 3">DSM 2179</strain>
    </source>
</reference>
<accession>A0A1H7AVQ2</accession>
<dbReference type="InterPro" id="IPR000888">
    <property type="entry name" value="RmlC-like"/>
</dbReference>
<dbReference type="Proteomes" id="UP000199662">
    <property type="component" value="Unassembled WGS sequence"/>
</dbReference>
<dbReference type="PANTHER" id="PTHR21047">
    <property type="entry name" value="DTDP-6-DEOXY-D-GLUCOSE-3,5 EPIMERASE"/>
    <property type="match status" value="1"/>
</dbReference>
<dbReference type="RefSeq" id="WP_091832706.1">
    <property type="nucleotide sequence ID" value="NZ_FNZK01000014.1"/>
</dbReference>
<dbReference type="GO" id="GO:0005829">
    <property type="term" value="C:cytosol"/>
    <property type="evidence" value="ECO:0007669"/>
    <property type="project" value="TreeGrafter"/>
</dbReference>
<protein>
    <submittedName>
        <fullName evidence="2">dTDP-4-dehydrorhamnose 3,5-epimerase</fullName>
    </submittedName>
</protein>
<dbReference type="AlphaFoldDB" id="A0A1H7AVQ2"/>
<dbReference type="CDD" id="cd00438">
    <property type="entry name" value="cupin_RmlC"/>
    <property type="match status" value="1"/>
</dbReference>
<keyword evidence="3" id="KW-1185">Reference proteome</keyword>
<dbReference type="SUPFAM" id="SSF51182">
    <property type="entry name" value="RmlC-like cupins"/>
    <property type="match status" value="1"/>
</dbReference>
<dbReference type="Gene3D" id="2.60.120.10">
    <property type="entry name" value="Jelly Rolls"/>
    <property type="match status" value="1"/>
</dbReference>
<dbReference type="STRING" id="84035.SAMN05660742_1143"/>
<dbReference type="PANTHER" id="PTHR21047:SF2">
    <property type="entry name" value="THYMIDINE DIPHOSPHO-4-KETO-RHAMNOSE 3,5-EPIMERASE"/>
    <property type="match status" value="1"/>
</dbReference>
<evidence type="ECO:0000313" key="3">
    <source>
        <dbReference type="Proteomes" id="UP000199662"/>
    </source>
</evidence>
<dbReference type="EMBL" id="FNZK01000014">
    <property type="protein sequence ID" value="SEJ69368.1"/>
    <property type="molecule type" value="Genomic_DNA"/>
</dbReference>
<sequence length="182" mass="20913">MIHLTHLDLKEVCVLNYDTKEDNRGIGYRLFSKRQLEEVGIYTEFVEEILNCPSKKGTLYGIHFQNHPRVQNKLLFCIKGRGFDFAVDLRRNSATYKKWVSVELSAQNRKQIYIPAGFGHAFLSLEDETQVVMQIDNYFDAALSRTVTYADRDLNIAFNILNPILSEGDKNAPTLMNSDCNL</sequence>
<feature type="site" description="Participates in a stacking interaction with the thymidine ring of dTDP-4-oxo-6-deoxyglucose" evidence="1">
    <location>
        <position position="139"/>
    </location>
</feature>
<dbReference type="InterPro" id="IPR014710">
    <property type="entry name" value="RmlC-like_jellyroll"/>
</dbReference>
<gene>
    <name evidence="2" type="ORF">SAMN05660742_1143</name>
</gene>
<dbReference type="GO" id="GO:0019305">
    <property type="term" value="P:dTDP-rhamnose biosynthetic process"/>
    <property type="evidence" value="ECO:0007669"/>
    <property type="project" value="TreeGrafter"/>
</dbReference>